<reference evidence="3" key="1">
    <citation type="journal article" date="2020" name="Microbiol. Resour. Announc.">
        <title>Complete Genome Sequence of Geobacillus sp. Strain E55-1, Isolated from Mine Geyser in Japan.</title>
        <authorList>
            <person name="Miyazaki K."/>
            <person name="Hase E."/>
            <person name="Tokito N."/>
        </authorList>
    </citation>
    <scope>NUCLEOTIDE SEQUENCE [LARGE SCALE GENOMIC DNA]</scope>
    <source>
        <strain evidence="3">E55-1</strain>
    </source>
</reference>
<proteinExistence type="predicted"/>
<evidence type="ECO:0000313" key="2">
    <source>
        <dbReference type="EMBL" id="BBW96474.1"/>
    </source>
</evidence>
<gene>
    <name evidence="2" type="ORF">GsuE55_13070</name>
</gene>
<keyword evidence="3" id="KW-1185">Reference proteome</keyword>
<protein>
    <submittedName>
        <fullName evidence="2">Uncharacterized protein</fullName>
    </submittedName>
</protein>
<feature type="transmembrane region" description="Helical" evidence="1">
    <location>
        <begin position="12"/>
        <end position="27"/>
    </location>
</feature>
<sequence length="57" mass="6820">MKKTIKQKYKDILLIIFFFVWVFNVFVENERVSVTANIIAIVLISLISFIKYYTKDD</sequence>
<dbReference type="EMBL" id="AP022557">
    <property type="protein sequence ID" value="BBW96474.1"/>
    <property type="molecule type" value="Genomic_DNA"/>
</dbReference>
<dbReference type="AlphaFoldDB" id="A0A679FUP0"/>
<dbReference type="Proteomes" id="UP000501421">
    <property type="component" value="Chromosome"/>
</dbReference>
<organism evidence="2 3">
    <name type="scientific">Geobacillus subterraneus</name>
    <dbReference type="NCBI Taxonomy" id="129338"/>
    <lineage>
        <taxon>Bacteria</taxon>
        <taxon>Bacillati</taxon>
        <taxon>Bacillota</taxon>
        <taxon>Bacilli</taxon>
        <taxon>Bacillales</taxon>
        <taxon>Anoxybacillaceae</taxon>
        <taxon>Geobacillus</taxon>
    </lineage>
</organism>
<keyword evidence="1" id="KW-1133">Transmembrane helix</keyword>
<feature type="transmembrane region" description="Helical" evidence="1">
    <location>
        <begin position="33"/>
        <end position="53"/>
    </location>
</feature>
<evidence type="ECO:0000313" key="3">
    <source>
        <dbReference type="Proteomes" id="UP000501421"/>
    </source>
</evidence>
<keyword evidence="1" id="KW-0472">Membrane</keyword>
<name>A0A679FUP0_9BACL</name>
<accession>A0A679FUP0</accession>
<keyword evidence="1" id="KW-0812">Transmembrane</keyword>
<evidence type="ECO:0000256" key="1">
    <source>
        <dbReference type="SAM" id="Phobius"/>
    </source>
</evidence>